<keyword evidence="1" id="KW-0067">ATP-binding</keyword>
<name>A0ABR2HRZ4_9PEZI</name>
<evidence type="ECO:0000256" key="1">
    <source>
        <dbReference type="PROSITE-ProRule" id="PRU10141"/>
    </source>
</evidence>
<evidence type="ECO:0000313" key="4">
    <source>
        <dbReference type="Proteomes" id="UP001390339"/>
    </source>
</evidence>
<gene>
    <name evidence="3" type="ORF">PGQ11_014321</name>
</gene>
<protein>
    <submittedName>
        <fullName evidence="3">Kinase-like domain-containing protein</fullName>
    </submittedName>
</protein>
<evidence type="ECO:0000313" key="3">
    <source>
        <dbReference type="EMBL" id="KAK8851842.1"/>
    </source>
</evidence>
<dbReference type="Proteomes" id="UP001390339">
    <property type="component" value="Unassembled WGS sequence"/>
</dbReference>
<proteinExistence type="predicted"/>
<dbReference type="Gene3D" id="3.30.200.20">
    <property type="entry name" value="Phosphorylase Kinase, domain 1"/>
    <property type="match status" value="1"/>
</dbReference>
<dbReference type="InterPro" id="IPR011009">
    <property type="entry name" value="Kinase-like_dom_sf"/>
</dbReference>
<feature type="binding site" evidence="1">
    <location>
        <position position="83"/>
    </location>
    <ligand>
        <name>ATP</name>
        <dbReference type="ChEBI" id="CHEBI:30616"/>
    </ligand>
</feature>
<accession>A0ABR2HRZ4</accession>
<dbReference type="SUPFAM" id="SSF56112">
    <property type="entry name" value="Protein kinase-like (PK-like)"/>
    <property type="match status" value="1"/>
</dbReference>
<dbReference type="InterPro" id="IPR017441">
    <property type="entry name" value="Protein_kinase_ATP_BS"/>
</dbReference>
<dbReference type="EMBL" id="JAPCWZ010000009">
    <property type="protein sequence ID" value="KAK8851842.1"/>
    <property type="molecule type" value="Genomic_DNA"/>
</dbReference>
<evidence type="ECO:0000259" key="2">
    <source>
        <dbReference type="PROSITE" id="PS50011"/>
    </source>
</evidence>
<keyword evidence="1" id="KW-0547">Nucleotide-binding</keyword>
<reference evidence="3 4" key="1">
    <citation type="journal article" date="2024" name="IMA Fungus">
        <title>Apiospora arundinis, a panoply of carbohydrate-active enzymes and secondary metabolites.</title>
        <authorList>
            <person name="Sorensen T."/>
            <person name="Petersen C."/>
            <person name="Muurmann A.T."/>
            <person name="Christiansen J.V."/>
            <person name="Brundto M.L."/>
            <person name="Overgaard C.K."/>
            <person name="Boysen A.T."/>
            <person name="Wollenberg R.D."/>
            <person name="Larsen T.O."/>
            <person name="Sorensen J.L."/>
            <person name="Nielsen K.L."/>
            <person name="Sondergaard T.E."/>
        </authorList>
    </citation>
    <scope>NUCLEOTIDE SEQUENCE [LARGE SCALE GENOMIC DNA]</scope>
    <source>
        <strain evidence="3 4">AAU 773</strain>
    </source>
</reference>
<feature type="domain" description="Protein kinase" evidence="2">
    <location>
        <begin position="50"/>
        <end position="285"/>
    </location>
</feature>
<keyword evidence="4" id="KW-1185">Reference proteome</keyword>
<dbReference type="InterPro" id="IPR000719">
    <property type="entry name" value="Prot_kinase_dom"/>
</dbReference>
<dbReference type="PROSITE" id="PS00107">
    <property type="entry name" value="PROTEIN_KINASE_ATP"/>
    <property type="match status" value="1"/>
</dbReference>
<organism evidence="3 4">
    <name type="scientific">Apiospora arundinis</name>
    <dbReference type="NCBI Taxonomy" id="335852"/>
    <lineage>
        <taxon>Eukaryota</taxon>
        <taxon>Fungi</taxon>
        <taxon>Dikarya</taxon>
        <taxon>Ascomycota</taxon>
        <taxon>Pezizomycotina</taxon>
        <taxon>Sordariomycetes</taxon>
        <taxon>Xylariomycetidae</taxon>
        <taxon>Amphisphaeriales</taxon>
        <taxon>Apiosporaceae</taxon>
        <taxon>Apiospora</taxon>
    </lineage>
</organism>
<comment type="caution">
    <text evidence="3">The sequence shown here is derived from an EMBL/GenBank/DDBJ whole genome shotgun (WGS) entry which is preliminary data.</text>
</comment>
<sequence length="285" mass="33155">MFRRWYPDPDRIWVYRRRPAGKRVNPTNPKFITARDGAREFRETFDRPQLVFKKTLGWGGFGVAMKYEQLDANQQHVADIAVKIPVSDDESKIRGFKREMRYYMTFEVSEHIPRLLHFPPAMTEIQEDGTQLLPTGNDQFWEENSSLSPLVHYAMIVEYLGNDDMYELIYKLENAYERDYAAQGLHEVIPNRILWRFFLCYAEVQAIIAAQRDKPGSRSASTETAWHEDLSDHGEESYLVHKDLDPGNIFMGVPSPGDAEHQFHPIAKIADFGLMEYATSDNQDR</sequence>
<dbReference type="PROSITE" id="PS50011">
    <property type="entry name" value="PROTEIN_KINASE_DOM"/>
    <property type="match status" value="1"/>
</dbReference>